<evidence type="ECO:0000313" key="6">
    <source>
        <dbReference type="Proteomes" id="UP000238479"/>
    </source>
</evidence>
<dbReference type="InterPro" id="IPR005630">
    <property type="entry name" value="Terpene_synthase_metal-bd"/>
</dbReference>
<dbReference type="STRING" id="74649.A0A2P6PRW9"/>
<evidence type="ECO:0000259" key="4">
    <source>
        <dbReference type="Pfam" id="PF03936"/>
    </source>
</evidence>
<dbReference type="GO" id="GO:0000287">
    <property type="term" value="F:magnesium ion binding"/>
    <property type="evidence" value="ECO:0007669"/>
    <property type="project" value="InterPro"/>
</dbReference>
<dbReference type="GO" id="GO:0016114">
    <property type="term" value="P:terpenoid biosynthetic process"/>
    <property type="evidence" value="ECO:0007669"/>
    <property type="project" value="InterPro"/>
</dbReference>
<feature type="domain" description="Terpene synthase metal-binding" evidence="4">
    <location>
        <begin position="1"/>
        <end position="124"/>
    </location>
</feature>
<proteinExistence type="predicted"/>
<sequence length="131" mass="14947">MNQLPEILQLCYKALIEFFEEIEDEMAKEGRSYRVHYAKETMKALCRGYLKEAQCFNQDYIPSVEEHMELALVTCTYPMLLTLALVGMGGNVTKETFEWMSQGPKILTASATISRCMDDIVGHKVTKIIVN</sequence>
<dbReference type="PANTHER" id="PTHR31225:SF93">
    <property type="entry name" value="ALPHA-HUMULENE_(-)-(E)-BETA-CARYOPHYLLENE SYNTHASE"/>
    <property type="match status" value="1"/>
</dbReference>
<name>A0A2P6PRW9_ROSCH</name>
<evidence type="ECO:0000313" key="5">
    <source>
        <dbReference type="EMBL" id="PRQ24662.1"/>
    </source>
</evidence>
<comment type="caution">
    <text evidence="5">The sequence shown here is derived from an EMBL/GenBank/DDBJ whole genome shotgun (WGS) entry which is preliminary data.</text>
</comment>
<keyword evidence="1" id="KW-0479">Metal-binding</keyword>
<dbReference type="Gramene" id="PRQ24662">
    <property type="protein sequence ID" value="PRQ24662"/>
    <property type="gene ID" value="RchiOBHm_Chr6g0274881"/>
</dbReference>
<dbReference type="OMA" id="GMEDNIT"/>
<dbReference type="Pfam" id="PF03936">
    <property type="entry name" value="Terpene_synth_C"/>
    <property type="match status" value="1"/>
</dbReference>
<keyword evidence="3 5" id="KW-0456">Lyase</keyword>
<dbReference type="InterPro" id="IPR050148">
    <property type="entry name" value="Terpene_synthase-like"/>
</dbReference>
<protein>
    <submittedName>
        <fullName evidence="5">Putative (+)-germacrene D synthase</fullName>
        <ecNumber evidence="5">4.2.3.77</ecNumber>
    </submittedName>
</protein>
<evidence type="ECO:0000256" key="1">
    <source>
        <dbReference type="ARBA" id="ARBA00022723"/>
    </source>
</evidence>
<dbReference type="Gene3D" id="1.10.600.10">
    <property type="entry name" value="Farnesyl Diphosphate Synthase"/>
    <property type="match status" value="1"/>
</dbReference>
<gene>
    <name evidence="5" type="ORF">RchiOBHm_Chr6g0274881</name>
</gene>
<dbReference type="Proteomes" id="UP000238479">
    <property type="component" value="Chromosome 6"/>
</dbReference>
<dbReference type="EC" id="4.2.3.77" evidence="5"/>
<dbReference type="InterPro" id="IPR008949">
    <property type="entry name" value="Isoprenoid_synthase_dom_sf"/>
</dbReference>
<keyword evidence="2" id="KW-0460">Magnesium</keyword>
<evidence type="ECO:0000256" key="3">
    <source>
        <dbReference type="ARBA" id="ARBA00023239"/>
    </source>
</evidence>
<dbReference type="EMBL" id="PDCK01000044">
    <property type="protein sequence ID" value="PRQ24662.1"/>
    <property type="molecule type" value="Genomic_DNA"/>
</dbReference>
<dbReference type="AlphaFoldDB" id="A0A2P6PRW9"/>
<dbReference type="SUPFAM" id="SSF48576">
    <property type="entry name" value="Terpenoid synthases"/>
    <property type="match status" value="1"/>
</dbReference>
<accession>A0A2P6PRW9</accession>
<evidence type="ECO:0000256" key="2">
    <source>
        <dbReference type="ARBA" id="ARBA00022842"/>
    </source>
</evidence>
<dbReference type="PANTHER" id="PTHR31225">
    <property type="entry name" value="OS04G0344100 PROTEIN-RELATED"/>
    <property type="match status" value="1"/>
</dbReference>
<reference evidence="5 6" key="1">
    <citation type="journal article" date="2018" name="Nat. Genet.">
        <title>The Rosa genome provides new insights in the design of modern roses.</title>
        <authorList>
            <person name="Bendahmane M."/>
        </authorList>
    </citation>
    <scope>NUCLEOTIDE SEQUENCE [LARGE SCALE GENOMIC DNA]</scope>
    <source>
        <strain evidence="6">cv. Old Blush</strain>
    </source>
</reference>
<dbReference type="GO" id="GO:0010333">
    <property type="term" value="F:terpene synthase activity"/>
    <property type="evidence" value="ECO:0007669"/>
    <property type="project" value="InterPro"/>
</dbReference>
<organism evidence="5 6">
    <name type="scientific">Rosa chinensis</name>
    <name type="common">China rose</name>
    <dbReference type="NCBI Taxonomy" id="74649"/>
    <lineage>
        <taxon>Eukaryota</taxon>
        <taxon>Viridiplantae</taxon>
        <taxon>Streptophyta</taxon>
        <taxon>Embryophyta</taxon>
        <taxon>Tracheophyta</taxon>
        <taxon>Spermatophyta</taxon>
        <taxon>Magnoliopsida</taxon>
        <taxon>eudicotyledons</taxon>
        <taxon>Gunneridae</taxon>
        <taxon>Pentapetalae</taxon>
        <taxon>rosids</taxon>
        <taxon>fabids</taxon>
        <taxon>Rosales</taxon>
        <taxon>Rosaceae</taxon>
        <taxon>Rosoideae</taxon>
        <taxon>Rosoideae incertae sedis</taxon>
        <taxon>Rosa</taxon>
    </lineage>
</organism>
<keyword evidence="6" id="KW-1185">Reference proteome</keyword>